<keyword evidence="2" id="KW-1185">Reference proteome</keyword>
<accession>A0AAV2ZEM9</accession>
<proteinExistence type="predicted"/>
<dbReference type="EMBL" id="DAKRPA010000016">
    <property type="protein sequence ID" value="DBA03739.1"/>
    <property type="molecule type" value="Genomic_DNA"/>
</dbReference>
<dbReference type="Proteomes" id="UP001146120">
    <property type="component" value="Unassembled WGS sequence"/>
</dbReference>
<name>A0AAV2ZEM9_9STRA</name>
<comment type="caution">
    <text evidence="1">The sequence shown here is derived from an EMBL/GenBank/DDBJ whole genome shotgun (WGS) entry which is preliminary data.</text>
</comment>
<sequence length="87" mass="9965">MGQRLRKSFGSRVFWGRVFGCYTVGGAIFYKIIFDDGDVDILSSEETELDIANVCDCGKSRACVAFFRKLLQRYDGVRHFSGKEIRR</sequence>
<reference evidence="1" key="1">
    <citation type="submission" date="2022-11" db="EMBL/GenBank/DDBJ databases">
        <authorList>
            <person name="Morgan W.R."/>
            <person name="Tartar A."/>
        </authorList>
    </citation>
    <scope>NUCLEOTIDE SEQUENCE</scope>
    <source>
        <strain evidence="1">ARSEF 373</strain>
    </source>
</reference>
<protein>
    <submittedName>
        <fullName evidence="1">Uncharacterized protein</fullName>
    </submittedName>
</protein>
<evidence type="ECO:0000313" key="2">
    <source>
        <dbReference type="Proteomes" id="UP001146120"/>
    </source>
</evidence>
<dbReference type="AlphaFoldDB" id="A0AAV2ZEM9"/>
<reference evidence="1" key="2">
    <citation type="journal article" date="2023" name="Microbiol Resour">
        <title>Decontamination and Annotation of the Draft Genome Sequence of the Oomycete Lagenidium giganteum ARSEF 373.</title>
        <authorList>
            <person name="Morgan W.R."/>
            <person name="Tartar A."/>
        </authorList>
    </citation>
    <scope>NUCLEOTIDE SEQUENCE</scope>
    <source>
        <strain evidence="1">ARSEF 373</strain>
    </source>
</reference>
<gene>
    <name evidence="1" type="ORF">N0F65_004156</name>
</gene>
<organism evidence="1 2">
    <name type="scientific">Lagenidium giganteum</name>
    <dbReference type="NCBI Taxonomy" id="4803"/>
    <lineage>
        <taxon>Eukaryota</taxon>
        <taxon>Sar</taxon>
        <taxon>Stramenopiles</taxon>
        <taxon>Oomycota</taxon>
        <taxon>Peronosporomycetes</taxon>
        <taxon>Pythiales</taxon>
        <taxon>Pythiaceae</taxon>
    </lineage>
</organism>
<evidence type="ECO:0000313" key="1">
    <source>
        <dbReference type="EMBL" id="DBA03739.1"/>
    </source>
</evidence>